<proteinExistence type="predicted"/>
<accession>A0A6I2RCL1</accession>
<dbReference type="RefSeq" id="WP_108981744.1">
    <property type="nucleotide sequence ID" value="NZ_JAQLWY010000055.1"/>
</dbReference>
<name>A0A6I2RCL1_FLAPL</name>
<dbReference type="AlphaFoldDB" id="A0A6I2RCL1"/>
<organism evidence="2 3">
    <name type="scientific">Flavonifractor plautii</name>
    <name type="common">Fusobacterium plautii</name>
    <dbReference type="NCBI Taxonomy" id="292800"/>
    <lineage>
        <taxon>Bacteria</taxon>
        <taxon>Bacillati</taxon>
        <taxon>Bacillota</taxon>
        <taxon>Clostridia</taxon>
        <taxon>Eubacteriales</taxon>
        <taxon>Oscillospiraceae</taxon>
        <taxon>Flavonifractor</taxon>
    </lineage>
</organism>
<protein>
    <submittedName>
        <fullName evidence="2">Uncharacterized protein</fullName>
    </submittedName>
</protein>
<keyword evidence="1" id="KW-0812">Transmembrane</keyword>
<reference evidence="2 3" key="1">
    <citation type="journal article" date="2019" name="Nat. Med.">
        <title>A library of human gut bacterial isolates paired with longitudinal multiomics data enables mechanistic microbiome research.</title>
        <authorList>
            <person name="Poyet M."/>
            <person name="Groussin M."/>
            <person name="Gibbons S.M."/>
            <person name="Avila-Pacheco J."/>
            <person name="Jiang X."/>
            <person name="Kearney S.M."/>
            <person name="Perrotta A.R."/>
            <person name="Berdy B."/>
            <person name="Zhao S."/>
            <person name="Lieberman T.D."/>
            <person name="Swanson P.K."/>
            <person name="Smith M."/>
            <person name="Roesemann S."/>
            <person name="Alexander J.E."/>
            <person name="Rich S.A."/>
            <person name="Livny J."/>
            <person name="Vlamakis H."/>
            <person name="Clish C."/>
            <person name="Bullock K."/>
            <person name="Deik A."/>
            <person name="Scott J."/>
            <person name="Pierce K.A."/>
            <person name="Xavier R.J."/>
            <person name="Alm E.J."/>
        </authorList>
    </citation>
    <scope>NUCLEOTIDE SEQUENCE [LARGE SCALE GENOMIC DNA]</scope>
    <source>
        <strain evidence="2 3">BIOML-A2</strain>
    </source>
</reference>
<sequence length="116" mass="13420">MMIFELTTTTTMNLLILIVAITAVIIVLLFVFIRAARTFRRDRMECRQDELDRVHNRTIRDMKALHLTSKDVAKRSANIDPTKVFCSAMGDQTYQDEHMSDLLLEGLQKLLHTPNK</sequence>
<dbReference type="Proteomes" id="UP000434475">
    <property type="component" value="Unassembled WGS sequence"/>
</dbReference>
<evidence type="ECO:0000313" key="2">
    <source>
        <dbReference type="EMBL" id="MSB22956.1"/>
    </source>
</evidence>
<comment type="caution">
    <text evidence="2">The sequence shown here is derived from an EMBL/GenBank/DDBJ whole genome shotgun (WGS) entry which is preliminary data.</text>
</comment>
<keyword evidence="1" id="KW-1133">Transmembrane helix</keyword>
<evidence type="ECO:0000256" key="1">
    <source>
        <dbReference type="SAM" id="Phobius"/>
    </source>
</evidence>
<keyword evidence="1" id="KW-0472">Membrane</keyword>
<gene>
    <name evidence="2" type="ORF">GKE97_26300</name>
</gene>
<dbReference type="EMBL" id="WKPR01000061">
    <property type="protein sequence ID" value="MSB22956.1"/>
    <property type="molecule type" value="Genomic_DNA"/>
</dbReference>
<evidence type="ECO:0000313" key="3">
    <source>
        <dbReference type="Proteomes" id="UP000434475"/>
    </source>
</evidence>
<feature type="transmembrane region" description="Helical" evidence="1">
    <location>
        <begin position="12"/>
        <end position="33"/>
    </location>
</feature>